<dbReference type="SUPFAM" id="SSF101801">
    <property type="entry name" value="Surface presentation of antigens (SPOA)"/>
    <property type="match status" value="1"/>
</dbReference>
<dbReference type="GO" id="GO:0009425">
    <property type="term" value="C:bacterial-type flagellum basal body"/>
    <property type="evidence" value="ECO:0007669"/>
    <property type="project" value="InterPro"/>
</dbReference>
<dbReference type="GO" id="GO:0003774">
    <property type="term" value="F:cytoskeletal motor activity"/>
    <property type="evidence" value="ECO:0007669"/>
    <property type="project" value="InterPro"/>
</dbReference>
<evidence type="ECO:0000313" key="8">
    <source>
        <dbReference type="EMBL" id="EKC70131.1"/>
    </source>
</evidence>
<dbReference type="InterPro" id="IPR036429">
    <property type="entry name" value="SpoA-like_sf"/>
</dbReference>
<evidence type="ECO:0000256" key="3">
    <source>
        <dbReference type="ARBA" id="ARBA00022475"/>
    </source>
</evidence>
<keyword evidence="5" id="KW-0283">Flagellar rotation</keyword>
<name>K1UF55_9ZZZZ</name>
<dbReference type="GO" id="GO:0005886">
    <property type="term" value="C:plasma membrane"/>
    <property type="evidence" value="ECO:0007669"/>
    <property type="project" value="UniProtKB-SubCell"/>
</dbReference>
<dbReference type="InterPro" id="IPR012826">
    <property type="entry name" value="FliN"/>
</dbReference>
<dbReference type="Pfam" id="PF01052">
    <property type="entry name" value="FliMN_C"/>
    <property type="match status" value="1"/>
</dbReference>
<comment type="similarity">
    <text evidence="2">Belongs to the FliN/MopA/SpaO family.</text>
</comment>
<evidence type="ECO:0000256" key="6">
    <source>
        <dbReference type="ARBA" id="ARBA00023136"/>
    </source>
</evidence>
<evidence type="ECO:0000259" key="7">
    <source>
        <dbReference type="Pfam" id="PF01052"/>
    </source>
</evidence>
<dbReference type="InterPro" id="IPR051469">
    <property type="entry name" value="FliN/MopA/SpaO"/>
</dbReference>
<accession>K1UF55</accession>
<evidence type="ECO:0000256" key="2">
    <source>
        <dbReference type="ARBA" id="ARBA00009226"/>
    </source>
</evidence>
<dbReference type="PRINTS" id="PR00956">
    <property type="entry name" value="FLGMOTORFLIN"/>
</dbReference>
<dbReference type="AlphaFoldDB" id="K1UF55"/>
<comment type="subcellular location">
    <subcellularLocation>
        <location evidence="1">Cell membrane</location>
        <topology evidence="1">Peripheral membrane protein</topology>
        <orientation evidence="1">Cytoplasmic side</orientation>
    </subcellularLocation>
</comment>
<evidence type="ECO:0000256" key="1">
    <source>
        <dbReference type="ARBA" id="ARBA00004413"/>
    </source>
</evidence>
<keyword evidence="6" id="KW-0472">Membrane</keyword>
<dbReference type="InterPro" id="IPR001543">
    <property type="entry name" value="FliN-like_C"/>
</dbReference>
<keyword evidence="8" id="KW-0966">Cell projection</keyword>
<evidence type="ECO:0000256" key="5">
    <source>
        <dbReference type="ARBA" id="ARBA00022779"/>
    </source>
</evidence>
<dbReference type="GO" id="GO:0006935">
    <property type="term" value="P:chemotaxis"/>
    <property type="evidence" value="ECO:0007669"/>
    <property type="project" value="UniProtKB-KW"/>
</dbReference>
<dbReference type="GO" id="GO:0071973">
    <property type="term" value="P:bacterial-type flagellum-dependent cell motility"/>
    <property type="evidence" value="ECO:0007669"/>
    <property type="project" value="InterPro"/>
</dbReference>
<evidence type="ECO:0000256" key="4">
    <source>
        <dbReference type="ARBA" id="ARBA00022500"/>
    </source>
</evidence>
<keyword evidence="3" id="KW-1003">Cell membrane</keyword>
<protein>
    <submittedName>
        <fullName evidence="8">Flagellar motor switch protein FliN</fullName>
    </submittedName>
</protein>
<keyword evidence="4" id="KW-0145">Chemotaxis</keyword>
<dbReference type="NCBIfam" id="TIGR02480">
    <property type="entry name" value="fliN"/>
    <property type="match status" value="1"/>
</dbReference>
<organism evidence="8">
    <name type="scientific">human gut metagenome</name>
    <dbReference type="NCBI Taxonomy" id="408170"/>
    <lineage>
        <taxon>unclassified sequences</taxon>
        <taxon>metagenomes</taxon>
        <taxon>organismal metagenomes</taxon>
    </lineage>
</organism>
<gene>
    <name evidence="8" type="ORF">LEA_07938</name>
</gene>
<comment type="caution">
    <text evidence="8">The sequence shown here is derived from an EMBL/GenBank/DDBJ whole genome shotgun (WGS) entry which is preliminary data.</text>
</comment>
<sequence>MDLKAVAEARKAGKPVSVVKDSISVQSAQFPNFSNQGSIGGISLLQGNMDLLMDVPLSVTVEIGKTRRKMRDIMEFTQGTVIDLEKQAGAPVDIVVNGQLIARGDVVVIDDNFGVRITEIVGNNGFVSKE</sequence>
<keyword evidence="8" id="KW-0282">Flagellum</keyword>
<reference evidence="8" key="1">
    <citation type="journal article" date="2013" name="Environ. Microbiol.">
        <title>Microbiota from the distal guts of lean and obese adolescents exhibit partial functional redundancy besides clear differences in community structure.</title>
        <authorList>
            <person name="Ferrer M."/>
            <person name="Ruiz A."/>
            <person name="Lanza F."/>
            <person name="Haange S.B."/>
            <person name="Oberbach A."/>
            <person name="Till H."/>
            <person name="Bargiela R."/>
            <person name="Campoy C."/>
            <person name="Segura M.T."/>
            <person name="Richter M."/>
            <person name="von Bergen M."/>
            <person name="Seifert J."/>
            <person name="Suarez A."/>
        </authorList>
    </citation>
    <scope>NUCLEOTIDE SEQUENCE</scope>
</reference>
<proteinExistence type="inferred from homology"/>
<feature type="domain" description="Flagellar motor switch protein FliN-like C-terminal" evidence="7">
    <location>
        <begin position="51"/>
        <end position="121"/>
    </location>
</feature>
<dbReference type="EMBL" id="AJWY01005254">
    <property type="protein sequence ID" value="EKC70131.1"/>
    <property type="molecule type" value="Genomic_DNA"/>
</dbReference>
<dbReference type="PANTHER" id="PTHR43484:SF1">
    <property type="entry name" value="FLAGELLAR MOTOR SWITCH PROTEIN FLIN"/>
    <property type="match status" value="1"/>
</dbReference>
<dbReference type="PANTHER" id="PTHR43484">
    <property type="match status" value="1"/>
</dbReference>
<keyword evidence="8" id="KW-0969">Cilium</keyword>
<dbReference type="Gene3D" id="2.30.330.10">
    <property type="entry name" value="SpoA-like"/>
    <property type="match status" value="1"/>
</dbReference>
<dbReference type="InterPro" id="IPR001172">
    <property type="entry name" value="FliN_T3SS_HrcQb"/>
</dbReference>